<dbReference type="InterPro" id="IPR009057">
    <property type="entry name" value="Homeodomain-like_sf"/>
</dbReference>
<dbReference type="OrthoDB" id="4379323at2"/>
<dbReference type="AlphaFoldDB" id="A0A1Q2L4V0"/>
<dbReference type="GO" id="GO:0004803">
    <property type="term" value="F:transposase activity"/>
    <property type="evidence" value="ECO:0007669"/>
    <property type="project" value="InterPro"/>
</dbReference>
<organism evidence="2 3">
    <name type="scientific">Planococcus lenghuensis</name>
    <dbReference type="NCBI Taxonomy" id="2213202"/>
    <lineage>
        <taxon>Bacteria</taxon>
        <taxon>Bacillati</taxon>
        <taxon>Bacillota</taxon>
        <taxon>Bacilli</taxon>
        <taxon>Bacillales</taxon>
        <taxon>Caryophanaceae</taxon>
        <taxon>Planococcus</taxon>
    </lineage>
</organism>
<accession>A0A1Q2L4V0</accession>
<dbReference type="GO" id="GO:0006313">
    <property type="term" value="P:DNA transposition"/>
    <property type="evidence" value="ECO:0007669"/>
    <property type="project" value="InterPro"/>
</dbReference>
<keyword evidence="2" id="KW-0614">Plasmid</keyword>
<gene>
    <name evidence="2" type="ORF">B0X71_19695</name>
</gene>
<evidence type="ECO:0000313" key="3">
    <source>
        <dbReference type="Proteomes" id="UP000188184"/>
    </source>
</evidence>
<geneLocation type="plasmid" evidence="2 3">
    <name>unnamed1</name>
</geneLocation>
<dbReference type="Proteomes" id="UP000188184">
    <property type="component" value="Plasmid unnamed1"/>
</dbReference>
<dbReference type="EMBL" id="CP019641">
    <property type="protein sequence ID" value="AQQ55394.1"/>
    <property type="molecule type" value="Genomic_DNA"/>
</dbReference>
<dbReference type="Pfam" id="PF01527">
    <property type="entry name" value="HTH_Tnp_1"/>
    <property type="match status" value="1"/>
</dbReference>
<evidence type="ECO:0000256" key="1">
    <source>
        <dbReference type="SAM" id="Coils"/>
    </source>
</evidence>
<protein>
    <recommendedName>
        <fullName evidence="4">Transposase</fullName>
    </recommendedName>
</protein>
<evidence type="ECO:0008006" key="4">
    <source>
        <dbReference type="Google" id="ProtNLM"/>
    </source>
</evidence>
<keyword evidence="3" id="KW-1185">Reference proteome</keyword>
<name>A0A1Q2L4V0_9BACL</name>
<dbReference type="RefSeq" id="WP_077591255.1">
    <property type="nucleotide sequence ID" value="NZ_CP019641.1"/>
</dbReference>
<feature type="coiled-coil region" evidence="1">
    <location>
        <begin position="63"/>
        <end position="90"/>
    </location>
</feature>
<dbReference type="InterPro" id="IPR002514">
    <property type="entry name" value="Transposase_8"/>
</dbReference>
<evidence type="ECO:0000313" key="2">
    <source>
        <dbReference type="EMBL" id="AQQ55394.1"/>
    </source>
</evidence>
<reference evidence="2 3" key="1">
    <citation type="submission" date="2017-02" db="EMBL/GenBank/DDBJ databases">
        <title>The complete genomic sequence of a novel cold adapted crude oil-degrading bacterium Planococcus qaidamina Y42.</title>
        <authorList>
            <person name="Yang R."/>
        </authorList>
    </citation>
    <scope>NUCLEOTIDE SEQUENCE [LARGE SCALE GENOMIC DNA]</scope>
    <source>
        <strain evidence="2 3">Y42</strain>
        <plasmid evidence="2 3">unnamed1</plasmid>
    </source>
</reference>
<keyword evidence="1" id="KW-0175">Coiled coil</keyword>
<dbReference type="SUPFAM" id="SSF46689">
    <property type="entry name" value="Homeodomain-like"/>
    <property type="match status" value="1"/>
</dbReference>
<dbReference type="GO" id="GO:0003677">
    <property type="term" value="F:DNA binding"/>
    <property type="evidence" value="ECO:0007669"/>
    <property type="project" value="InterPro"/>
</dbReference>
<sequence>MGKRKSPEYKEYVAKLLVDDGRRATEVAYELELKPSTIRRWAADYRERQERLANPANEQLMSTSELQKRLTDADRRLKERDEEVEILKKAMRVFMKDPM</sequence>
<proteinExistence type="predicted"/>
<dbReference type="KEGG" id="pmar:B0X71_19695"/>